<organism evidence="1 2">
    <name type="scientific">Eremothecium gossypii (strain ATCC 10895 / CBS 109.51 / FGSC 9923 / NRRL Y-1056)</name>
    <name type="common">Yeast</name>
    <name type="synonym">Ashbya gossypii</name>
    <dbReference type="NCBI Taxonomy" id="284811"/>
    <lineage>
        <taxon>Eukaryota</taxon>
        <taxon>Fungi</taxon>
        <taxon>Dikarya</taxon>
        <taxon>Ascomycota</taxon>
        <taxon>Saccharomycotina</taxon>
        <taxon>Saccharomycetes</taxon>
        <taxon>Saccharomycetales</taxon>
        <taxon>Saccharomycetaceae</taxon>
        <taxon>Eremothecium</taxon>
    </lineage>
</organism>
<protein>
    <submittedName>
        <fullName evidence="1">AFL166Cp</fullName>
    </submittedName>
</protein>
<proteinExistence type="predicted"/>
<dbReference type="Proteomes" id="UP000000591">
    <property type="component" value="Chromosome VI"/>
</dbReference>
<dbReference type="KEGG" id="ago:AGOS_AFL166C"/>
<dbReference type="HOGENOM" id="CLU_1970024_0_0_1"/>
<dbReference type="InParanoid" id="Q755I9"/>
<keyword evidence="2" id="KW-1185">Reference proteome</keyword>
<name>Q755I9_EREGS</name>
<reference evidence="2" key="2">
    <citation type="journal article" date="2013" name="G3 (Bethesda)">
        <title>Genomes of Ashbya fungi isolated from insects reveal four mating-type loci, numerous translocations, lack of transposons, and distinct gene duplications.</title>
        <authorList>
            <person name="Dietrich F.S."/>
            <person name="Voegeli S."/>
            <person name="Kuo S."/>
            <person name="Philippsen P."/>
        </authorList>
    </citation>
    <scope>GENOME REANNOTATION</scope>
    <source>
        <strain evidence="2">ATCC 10895 / CBS 109.51 / FGSC 9923 / NRRL Y-1056</strain>
    </source>
</reference>
<reference evidence="1 2" key="1">
    <citation type="journal article" date="2004" name="Science">
        <title>The Ashbya gossypii genome as a tool for mapping the ancient Saccharomyces cerevisiae genome.</title>
        <authorList>
            <person name="Dietrich F.S."/>
            <person name="Voegeli S."/>
            <person name="Brachat S."/>
            <person name="Lerch A."/>
            <person name="Gates K."/>
            <person name="Steiner S."/>
            <person name="Mohr C."/>
            <person name="Pohlmann R."/>
            <person name="Luedi P."/>
            <person name="Choi S."/>
            <person name="Wing R.A."/>
            <person name="Flavier A."/>
            <person name="Gaffney T.D."/>
            <person name="Philippsen P."/>
        </authorList>
    </citation>
    <scope>NUCLEOTIDE SEQUENCE [LARGE SCALE GENOMIC DNA]</scope>
    <source>
        <strain evidence="2">ATCC 10895 / CBS 109.51 / FGSC 9923 / NRRL Y-1056</strain>
    </source>
</reference>
<dbReference type="EMBL" id="AE016819">
    <property type="protein sequence ID" value="AAS53208.1"/>
    <property type="molecule type" value="Genomic_DNA"/>
</dbReference>
<dbReference type="OrthoDB" id="4033322at2759"/>
<dbReference type="AlphaFoldDB" id="Q755I9"/>
<dbReference type="GeneID" id="4621609"/>
<sequence length="127" mass="13676">MHSDSPINYSPLDTYNAGAAWQHALRAAPLCEQLPQLSNTPDELDDMCYDELDMYAELSGLPPPGSVGDEDIFALDEDAQCAAGPGPSAAAHPLPRMIDVTKGCELPADIEFANAARDNYRLWLASV</sequence>
<accession>Q755I9</accession>
<gene>
    <name evidence="1" type="ORF">AGOS_AFL166C</name>
</gene>
<evidence type="ECO:0000313" key="1">
    <source>
        <dbReference type="EMBL" id="AAS53208.1"/>
    </source>
</evidence>
<evidence type="ECO:0000313" key="2">
    <source>
        <dbReference type="Proteomes" id="UP000000591"/>
    </source>
</evidence>
<dbReference type="RefSeq" id="NP_985384.1">
    <property type="nucleotide sequence ID" value="NM_210738.1"/>
</dbReference>